<sequence>MADIDDGNERVVERTTVVNTDSGGGSGAIVAIVLILALLVLAYVFRDNLGFGGSKTEIKVPDKINVNVN</sequence>
<keyword evidence="1" id="KW-0812">Transmembrane</keyword>
<proteinExistence type="predicted"/>
<protein>
    <submittedName>
        <fullName evidence="2">Uncharacterized protein</fullName>
    </submittedName>
</protein>
<name>A0ABQ5Z394_9SPHN</name>
<evidence type="ECO:0000256" key="1">
    <source>
        <dbReference type="SAM" id="Phobius"/>
    </source>
</evidence>
<keyword evidence="1" id="KW-1133">Transmembrane helix</keyword>
<accession>A0ABQ5Z394</accession>
<gene>
    <name evidence="2" type="ORF">GCM10007925_02580</name>
</gene>
<organism evidence="2 3">
    <name type="scientific">Sphingomonas astaxanthinifaciens DSM 22298</name>
    <dbReference type="NCBI Taxonomy" id="1123267"/>
    <lineage>
        <taxon>Bacteria</taxon>
        <taxon>Pseudomonadati</taxon>
        <taxon>Pseudomonadota</taxon>
        <taxon>Alphaproteobacteria</taxon>
        <taxon>Sphingomonadales</taxon>
        <taxon>Sphingomonadaceae</taxon>
        <taxon>Sphingomonas</taxon>
    </lineage>
</organism>
<comment type="caution">
    <text evidence="2">The sequence shown here is derived from an EMBL/GenBank/DDBJ whole genome shotgun (WGS) entry which is preliminary data.</text>
</comment>
<dbReference type="EMBL" id="BSOO01000002">
    <property type="protein sequence ID" value="GLR46547.1"/>
    <property type="molecule type" value="Genomic_DNA"/>
</dbReference>
<reference evidence="3" key="1">
    <citation type="journal article" date="2019" name="Int. J. Syst. Evol. Microbiol.">
        <title>The Global Catalogue of Microorganisms (GCM) 10K type strain sequencing project: providing services to taxonomists for standard genome sequencing and annotation.</title>
        <authorList>
            <consortium name="The Broad Institute Genomics Platform"/>
            <consortium name="The Broad Institute Genome Sequencing Center for Infectious Disease"/>
            <person name="Wu L."/>
            <person name="Ma J."/>
        </authorList>
    </citation>
    <scope>NUCLEOTIDE SEQUENCE [LARGE SCALE GENOMIC DNA]</scope>
    <source>
        <strain evidence="3">NBRC 102146</strain>
    </source>
</reference>
<keyword evidence="3" id="KW-1185">Reference proteome</keyword>
<feature type="transmembrane region" description="Helical" evidence="1">
    <location>
        <begin position="25"/>
        <end position="45"/>
    </location>
</feature>
<keyword evidence="1" id="KW-0472">Membrane</keyword>
<dbReference type="Proteomes" id="UP001156703">
    <property type="component" value="Unassembled WGS sequence"/>
</dbReference>
<dbReference type="RefSeq" id="WP_029941472.1">
    <property type="nucleotide sequence ID" value="NZ_BSOO01000002.1"/>
</dbReference>
<evidence type="ECO:0000313" key="2">
    <source>
        <dbReference type="EMBL" id="GLR46547.1"/>
    </source>
</evidence>
<evidence type="ECO:0000313" key="3">
    <source>
        <dbReference type="Proteomes" id="UP001156703"/>
    </source>
</evidence>